<dbReference type="Pfam" id="PF13639">
    <property type="entry name" value="zf-RING_2"/>
    <property type="match status" value="1"/>
</dbReference>
<reference evidence="6" key="4">
    <citation type="submission" date="2025-08" db="UniProtKB">
        <authorList>
            <consortium name="Ensembl"/>
        </authorList>
    </citation>
    <scope>IDENTIFICATION</scope>
</reference>
<sequence length="176" mass="20574">MGLFTELECGICYLPYTRCSRQPQVLKCCHTFCSKCVERLVLRKRKSATLTCPVCRMQTVYPRTINLSESLPLDSDIWRQIPAEKPQEEQPEETLHKLLRTALTHVAGRSSRRGRSAWVRPKLKWPQFLKNWKSRGLFGRKQNPEEKRKCLRVHLFLCLSVSVLHLSIKCSCFTLR</sequence>
<dbReference type="SUPFAM" id="SSF57850">
    <property type="entry name" value="RING/U-box"/>
    <property type="match status" value="1"/>
</dbReference>
<gene>
    <name evidence="6" type="primary">im:7152348</name>
</gene>
<protein>
    <submittedName>
        <fullName evidence="6">E3 ubiquitin-protein ligase RNF182-like</fullName>
    </submittedName>
</protein>
<reference evidence="7" key="1">
    <citation type="journal article" date="2006" name="Science">
        <title>Ancient noncoding elements conserved in the human genome.</title>
        <authorList>
            <person name="Venkatesh B."/>
            <person name="Kirkness E.F."/>
            <person name="Loh Y.H."/>
            <person name="Halpern A.L."/>
            <person name="Lee A.P."/>
            <person name="Johnson J."/>
            <person name="Dandona N."/>
            <person name="Viswanathan L.D."/>
            <person name="Tay A."/>
            <person name="Venter J.C."/>
            <person name="Strausberg R.L."/>
            <person name="Brenner S."/>
        </authorList>
    </citation>
    <scope>NUCLEOTIDE SEQUENCE [LARGE SCALE GENOMIC DNA]</scope>
</reference>
<evidence type="ECO:0000259" key="5">
    <source>
        <dbReference type="PROSITE" id="PS50089"/>
    </source>
</evidence>
<dbReference type="Ensembl" id="ENSCMIT00000024723.1">
    <property type="protein sequence ID" value="ENSCMIP00000024316.1"/>
    <property type="gene ID" value="ENSCMIG00000010789.1"/>
</dbReference>
<evidence type="ECO:0000313" key="7">
    <source>
        <dbReference type="Proteomes" id="UP000314986"/>
    </source>
</evidence>
<dbReference type="SMART" id="SM00184">
    <property type="entry name" value="RING"/>
    <property type="match status" value="1"/>
</dbReference>
<dbReference type="InterPro" id="IPR051435">
    <property type="entry name" value="RING_finger_E3_ubiq-ligases"/>
</dbReference>
<reference evidence="7" key="3">
    <citation type="journal article" date="2014" name="Nature">
        <title>Elephant shark genome provides unique insights into gnathostome evolution.</title>
        <authorList>
            <consortium name="International Elephant Shark Genome Sequencing Consortium"/>
            <person name="Venkatesh B."/>
            <person name="Lee A.P."/>
            <person name="Ravi V."/>
            <person name="Maurya A.K."/>
            <person name="Lian M.M."/>
            <person name="Swann J.B."/>
            <person name="Ohta Y."/>
            <person name="Flajnik M.F."/>
            <person name="Sutoh Y."/>
            <person name="Kasahara M."/>
            <person name="Hoon S."/>
            <person name="Gangu V."/>
            <person name="Roy S.W."/>
            <person name="Irimia M."/>
            <person name="Korzh V."/>
            <person name="Kondrychyn I."/>
            <person name="Lim Z.W."/>
            <person name="Tay B.H."/>
            <person name="Tohari S."/>
            <person name="Kong K.W."/>
            <person name="Ho S."/>
            <person name="Lorente-Galdos B."/>
            <person name="Quilez J."/>
            <person name="Marques-Bonet T."/>
            <person name="Raney B.J."/>
            <person name="Ingham P.W."/>
            <person name="Tay A."/>
            <person name="Hillier L.W."/>
            <person name="Minx P."/>
            <person name="Boehm T."/>
            <person name="Wilson R.K."/>
            <person name="Brenner S."/>
            <person name="Warren W.C."/>
        </authorList>
    </citation>
    <scope>NUCLEOTIDE SEQUENCE [LARGE SCALE GENOMIC DNA]</scope>
</reference>
<evidence type="ECO:0000313" key="6">
    <source>
        <dbReference type="Ensembl" id="ENSCMIP00000024316.1"/>
    </source>
</evidence>
<proteinExistence type="predicted"/>
<reference evidence="7" key="2">
    <citation type="journal article" date="2007" name="PLoS Biol.">
        <title>Survey sequencing and comparative analysis of the elephant shark (Callorhinchus milii) genome.</title>
        <authorList>
            <person name="Venkatesh B."/>
            <person name="Kirkness E.F."/>
            <person name="Loh Y.H."/>
            <person name="Halpern A.L."/>
            <person name="Lee A.P."/>
            <person name="Johnson J."/>
            <person name="Dandona N."/>
            <person name="Viswanathan L.D."/>
            <person name="Tay A."/>
            <person name="Venter J.C."/>
            <person name="Strausberg R.L."/>
            <person name="Brenner S."/>
        </authorList>
    </citation>
    <scope>NUCLEOTIDE SEQUENCE [LARGE SCALE GENOMIC DNA]</scope>
</reference>
<dbReference type="GO" id="GO:0061630">
    <property type="term" value="F:ubiquitin protein ligase activity"/>
    <property type="evidence" value="ECO:0007669"/>
    <property type="project" value="TreeGrafter"/>
</dbReference>
<dbReference type="InterPro" id="IPR001841">
    <property type="entry name" value="Znf_RING"/>
</dbReference>
<evidence type="ECO:0000256" key="1">
    <source>
        <dbReference type="ARBA" id="ARBA00022723"/>
    </source>
</evidence>
<dbReference type="GO" id="GO:0016567">
    <property type="term" value="P:protein ubiquitination"/>
    <property type="evidence" value="ECO:0007669"/>
    <property type="project" value="TreeGrafter"/>
</dbReference>
<dbReference type="Gene3D" id="3.30.40.10">
    <property type="entry name" value="Zinc/RING finger domain, C3HC4 (zinc finger)"/>
    <property type="match status" value="1"/>
</dbReference>
<keyword evidence="2 4" id="KW-0863">Zinc-finger</keyword>
<feature type="domain" description="RING-type" evidence="5">
    <location>
        <begin position="9"/>
        <end position="56"/>
    </location>
</feature>
<keyword evidence="3" id="KW-0862">Zinc</keyword>
<dbReference type="Proteomes" id="UP000314986">
    <property type="component" value="Unassembled WGS sequence"/>
</dbReference>
<reference evidence="6" key="5">
    <citation type="submission" date="2025-09" db="UniProtKB">
        <authorList>
            <consortium name="Ensembl"/>
        </authorList>
    </citation>
    <scope>IDENTIFICATION</scope>
</reference>
<evidence type="ECO:0000256" key="2">
    <source>
        <dbReference type="ARBA" id="ARBA00022771"/>
    </source>
</evidence>
<dbReference type="PANTHER" id="PTHR22791:SF6">
    <property type="entry name" value="RING-TYPE DOMAIN-CONTAINING PROTEIN"/>
    <property type="match status" value="1"/>
</dbReference>
<dbReference type="PROSITE" id="PS00518">
    <property type="entry name" value="ZF_RING_1"/>
    <property type="match status" value="1"/>
</dbReference>
<organism evidence="6 7">
    <name type="scientific">Callorhinchus milii</name>
    <name type="common">Ghost shark</name>
    <dbReference type="NCBI Taxonomy" id="7868"/>
    <lineage>
        <taxon>Eukaryota</taxon>
        <taxon>Metazoa</taxon>
        <taxon>Chordata</taxon>
        <taxon>Craniata</taxon>
        <taxon>Vertebrata</taxon>
        <taxon>Chondrichthyes</taxon>
        <taxon>Holocephali</taxon>
        <taxon>Chimaeriformes</taxon>
        <taxon>Callorhinchidae</taxon>
        <taxon>Callorhinchus</taxon>
    </lineage>
</organism>
<dbReference type="PROSITE" id="PS50089">
    <property type="entry name" value="ZF_RING_2"/>
    <property type="match status" value="1"/>
</dbReference>
<keyword evidence="1" id="KW-0479">Metal-binding</keyword>
<dbReference type="OMA" id="YVNTEIW"/>
<evidence type="ECO:0000256" key="4">
    <source>
        <dbReference type="PROSITE-ProRule" id="PRU00175"/>
    </source>
</evidence>
<name>A0A4W3IA34_CALMI</name>
<keyword evidence="7" id="KW-1185">Reference proteome</keyword>
<evidence type="ECO:0000256" key="3">
    <source>
        <dbReference type="ARBA" id="ARBA00022833"/>
    </source>
</evidence>
<dbReference type="InParanoid" id="A0A4W3IA34"/>
<dbReference type="PANTHER" id="PTHR22791">
    <property type="entry name" value="RING-TYPE DOMAIN-CONTAINING PROTEIN"/>
    <property type="match status" value="1"/>
</dbReference>
<dbReference type="AlphaFoldDB" id="A0A4W3IA34"/>
<accession>A0A4W3IA34</accession>
<dbReference type="GeneTree" id="ENSGT00940000177111"/>
<dbReference type="GO" id="GO:0008270">
    <property type="term" value="F:zinc ion binding"/>
    <property type="evidence" value="ECO:0007669"/>
    <property type="project" value="UniProtKB-KW"/>
</dbReference>
<dbReference type="InterPro" id="IPR017907">
    <property type="entry name" value="Znf_RING_CS"/>
</dbReference>
<dbReference type="InterPro" id="IPR013083">
    <property type="entry name" value="Znf_RING/FYVE/PHD"/>
</dbReference>